<proteinExistence type="predicted"/>
<feature type="domain" description="FecR protein" evidence="2">
    <location>
        <begin position="126"/>
        <end position="219"/>
    </location>
</feature>
<organism evidence="3 4">
    <name type="scientific">Flavilitoribacter nigricans (strain ATCC 23147 / DSM 23189 / NBRC 102662 / NCIMB 1420 / SS-2)</name>
    <name type="common">Lewinella nigricans</name>
    <dbReference type="NCBI Taxonomy" id="1122177"/>
    <lineage>
        <taxon>Bacteria</taxon>
        <taxon>Pseudomonadati</taxon>
        <taxon>Bacteroidota</taxon>
        <taxon>Saprospiria</taxon>
        <taxon>Saprospirales</taxon>
        <taxon>Lewinellaceae</taxon>
        <taxon>Flavilitoribacter</taxon>
    </lineage>
</organism>
<dbReference type="Pfam" id="PF04773">
    <property type="entry name" value="FecR"/>
    <property type="match status" value="1"/>
</dbReference>
<sequence>MANKEKLIEKLYRGACSKAELEQLLDLIREDPAETYKDVMTRLWEELKNYPEMEDTMATDMTQELFRRIDTVDSSDLQKTKPQRGRLHIRFRRRRLLQVASAAVFLLLVGTLTWLWVGAEDMVVTQTAFAEQKTIALPDGSTVKLNANSSIQYHENWDDRQSRQVWLEGEAYFEVEKKLETGQKFEVITEYLTVEVLGTTFNVNARDATTEVFLEEGKINLDLEEQAEDILMEPGELLTYTQATGTSTKKRIENEAPASWKDGTAILRDALLKDIIQKIHELYEVKVVVEDQSDLEREFTIFLPVDDPDTGFNMLEGLGLEVQKGETIWTIK</sequence>
<accession>A0A2D0N3F0</accession>
<dbReference type="InterPro" id="IPR012373">
    <property type="entry name" value="Ferrdict_sens_TM"/>
</dbReference>
<evidence type="ECO:0000313" key="4">
    <source>
        <dbReference type="Proteomes" id="UP000223913"/>
    </source>
</evidence>
<protein>
    <recommendedName>
        <fullName evidence="2">FecR protein domain-containing protein</fullName>
    </recommendedName>
</protein>
<dbReference type="PANTHER" id="PTHR30273:SF2">
    <property type="entry name" value="PROTEIN FECR"/>
    <property type="match status" value="1"/>
</dbReference>
<reference evidence="3 4" key="1">
    <citation type="submission" date="2017-10" db="EMBL/GenBank/DDBJ databases">
        <title>The draft genome sequence of Lewinella nigricans NBRC 102662.</title>
        <authorList>
            <person name="Wang K."/>
        </authorList>
    </citation>
    <scope>NUCLEOTIDE SEQUENCE [LARGE SCALE GENOMIC DNA]</scope>
    <source>
        <strain evidence="3 4">NBRC 102662</strain>
    </source>
</reference>
<keyword evidence="4" id="KW-1185">Reference proteome</keyword>
<comment type="caution">
    <text evidence="3">The sequence shown here is derived from an EMBL/GenBank/DDBJ whole genome shotgun (WGS) entry which is preliminary data.</text>
</comment>
<dbReference type="PIRSF" id="PIRSF018266">
    <property type="entry name" value="FecR"/>
    <property type="match status" value="1"/>
</dbReference>
<keyword evidence="1" id="KW-0812">Transmembrane</keyword>
<dbReference type="PANTHER" id="PTHR30273">
    <property type="entry name" value="PERIPLASMIC SIGNAL SENSOR AND SIGMA FACTOR ACTIVATOR FECR-RELATED"/>
    <property type="match status" value="1"/>
</dbReference>
<evidence type="ECO:0000313" key="3">
    <source>
        <dbReference type="EMBL" id="PHN02906.1"/>
    </source>
</evidence>
<dbReference type="GO" id="GO:0016989">
    <property type="term" value="F:sigma factor antagonist activity"/>
    <property type="evidence" value="ECO:0007669"/>
    <property type="project" value="TreeGrafter"/>
</dbReference>
<evidence type="ECO:0000259" key="2">
    <source>
        <dbReference type="Pfam" id="PF04773"/>
    </source>
</evidence>
<dbReference type="Gene3D" id="3.55.50.30">
    <property type="match status" value="1"/>
</dbReference>
<dbReference type="OrthoDB" id="923517at2"/>
<evidence type="ECO:0000256" key="1">
    <source>
        <dbReference type="SAM" id="Phobius"/>
    </source>
</evidence>
<gene>
    <name evidence="3" type="ORF">CRP01_29295</name>
</gene>
<dbReference type="InterPro" id="IPR006860">
    <property type="entry name" value="FecR"/>
</dbReference>
<dbReference type="EMBL" id="PDUD01000035">
    <property type="protein sequence ID" value="PHN02906.1"/>
    <property type="molecule type" value="Genomic_DNA"/>
</dbReference>
<dbReference type="AlphaFoldDB" id="A0A2D0N3F0"/>
<keyword evidence="1" id="KW-0472">Membrane</keyword>
<dbReference type="Proteomes" id="UP000223913">
    <property type="component" value="Unassembled WGS sequence"/>
</dbReference>
<feature type="transmembrane region" description="Helical" evidence="1">
    <location>
        <begin position="96"/>
        <end position="117"/>
    </location>
</feature>
<dbReference type="Gene3D" id="2.60.120.1440">
    <property type="match status" value="1"/>
</dbReference>
<name>A0A2D0N3F0_FLAN2</name>
<dbReference type="RefSeq" id="WP_099153621.1">
    <property type="nucleotide sequence ID" value="NZ_PDUD01000035.1"/>
</dbReference>
<keyword evidence="1" id="KW-1133">Transmembrane helix</keyword>